<evidence type="ECO:0000313" key="3">
    <source>
        <dbReference type="EMBL" id="OSY88155.1"/>
    </source>
</evidence>
<dbReference type="FunCoup" id="A0A1Y2PCI4">
    <property type="interactions" value="280"/>
</dbReference>
<dbReference type="OrthoDB" id="9801785at2"/>
<comment type="similarity">
    <text evidence="1">Belongs to the NAD(P)-dependent epimerase/dehydratase family.</text>
</comment>
<accession>A0A1Y2PCI4</accession>
<comment type="caution">
    <text evidence="3">The sequence shown here is derived from an EMBL/GenBank/DDBJ whole genome shotgun (WGS) entry which is preliminary data.</text>
</comment>
<dbReference type="InParanoid" id="A0A1Y2PCI4"/>
<dbReference type="Pfam" id="PF01370">
    <property type="entry name" value="Epimerase"/>
    <property type="match status" value="1"/>
</dbReference>
<reference evidence="3 4" key="1">
    <citation type="submission" date="2015-03" db="EMBL/GenBank/DDBJ databases">
        <title>Genome sequence of Tenacibaculum sp. S2-2, isolated from intestinal microbiota of sea cucumber, Apostichopus japonicas.</title>
        <authorList>
            <person name="Shao Z."/>
            <person name="Wang L."/>
            <person name="Li X."/>
        </authorList>
    </citation>
    <scope>NUCLEOTIDE SEQUENCE [LARGE SCALE GENOMIC DNA]</scope>
    <source>
        <strain evidence="3 4">S2-2</strain>
    </source>
</reference>
<evidence type="ECO:0000256" key="1">
    <source>
        <dbReference type="ARBA" id="ARBA00007637"/>
    </source>
</evidence>
<dbReference type="SUPFAM" id="SSF51735">
    <property type="entry name" value="NAD(P)-binding Rossmann-fold domains"/>
    <property type="match status" value="1"/>
</dbReference>
<dbReference type="Gene3D" id="3.40.50.720">
    <property type="entry name" value="NAD(P)-binding Rossmann-like Domain"/>
    <property type="match status" value="1"/>
</dbReference>
<dbReference type="PRINTS" id="PR01713">
    <property type="entry name" value="NUCEPIMERASE"/>
</dbReference>
<evidence type="ECO:0000313" key="4">
    <source>
        <dbReference type="Proteomes" id="UP000194221"/>
    </source>
</evidence>
<name>A0A1Y2PCI4_9FLAO</name>
<dbReference type="RefSeq" id="WP_086030633.1">
    <property type="nucleotide sequence ID" value="NZ_LAPZ01000005.1"/>
</dbReference>
<dbReference type="PANTHER" id="PTHR43000">
    <property type="entry name" value="DTDP-D-GLUCOSE 4,6-DEHYDRATASE-RELATED"/>
    <property type="match status" value="1"/>
</dbReference>
<dbReference type="STRING" id="1635173.WH52_09070"/>
<gene>
    <name evidence="3" type="ORF">WH52_09070</name>
</gene>
<dbReference type="AlphaFoldDB" id="A0A1Y2PCI4"/>
<dbReference type="Proteomes" id="UP000194221">
    <property type="component" value="Unassembled WGS sequence"/>
</dbReference>
<evidence type="ECO:0000259" key="2">
    <source>
        <dbReference type="Pfam" id="PF01370"/>
    </source>
</evidence>
<feature type="domain" description="NAD-dependent epimerase/dehydratase" evidence="2">
    <location>
        <begin position="10"/>
        <end position="250"/>
    </location>
</feature>
<dbReference type="EMBL" id="LAPZ01000005">
    <property type="protein sequence ID" value="OSY88155.1"/>
    <property type="molecule type" value="Genomic_DNA"/>
</dbReference>
<dbReference type="InterPro" id="IPR001509">
    <property type="entry name" value="Epimerase_deHydtase"/>
</dbReference>
<dbReference type="CDD" id="cd05256">
    <property type="entry name" value="UDP_AE_SDR_e"/>
    <property type="match status" value="1"/>
</dbReference>
<organism evidence="3 4">
    <name type="scientific">Tenacibaculum holothuriorum</name>
    <dbReference type="NCBI Taxonomy" id="1635173"/>
    <lineage>
        <taxon>Bacteria</taxon>
        <taxon>Pseudomonadati</taxon>
        <taxon>Bacteroidota</taxon>
        <taxon>Flavobacteriia</taxon>
        <taxon>Flavobacteriales</taxon>
        <taxon>Flavobacteriaceae</taxon>
        <taxon>Tenacibaculum</taxon>
    </lineage>
</organism>
<proteinExistence type="inferred from homology"/>
<dbReference type="InterPro" id="IPR036291">
    <property type="entry name" value="NAD(P)-bd_dom_sf"/>
</dbReference>
<dbReference type="Gene3D" id="3.90.25.10">
    <property type="entry name" value="UDP-galactose 4-epimerase, domain 1"/>
    <property type="match status" value="1"/>
</dbReference>
<keyword evidence="4" id="KW-1185">Reference proteome</keyword>
<sequence>MDINLSGKKILVTGGAGFIGSNLCEALLEKNNTVVCLDNFATGKRENISHLSEDENFTLIEGDIRVLEDCKKAVEGADYVLHQAALGSVPRSIKDPITSNDVNVGGFLNMLVASRDAGVKRFVYAASSSTYGDSKGLPKVEDVIGKPLSPYAITKYVNELYADVFSKTYGIEMIGLRYFNVFGRKQDPNGAYAAVIPKFVGQLMKGESPTINGDGNYSRDFTYIDNVIQANMLSLVIENEKAVNTVYNVAYGDRNTLNDLVGYLKEYLSEFDSKINNINVEYGPNRQGDIPHSLASIEKAKELLNYNPQFSLQEGLKEAVKWYWENL</sequence>
<protein>
    <submittedName>
        <fullName evidence="3">Vi polysaccharide biosynthesis protein VipB/TviC</fullName>
    </submittedName>
</protein>